<keyword evidence="2" id="KW-1185">Reference proteome</keyword>
<dbReference type="EMBL" id="AP017424">
    <property type="protein sequence ID" value="BAU82446.1"/>
    <property type="molecule type" value="Genomic_DNA"/>
</dbReference>
<sequence>MLARVAVVGAGAVGHEVAGGGQESGDRLQGVRDVLVEEGGDVLGPGGGLVEEAFPVVVAEGPQPDLGAVRAGRLPWT</sequence>
<evidence type="ECO:0000313" key="1">
    <source>
        <dbReference type="EMBL" id="BAU82446.1"/>
    </source>
</evidence>
<accession>A0A160NWR3</accession>
<reference evidence="1 2" key="1">
    <citation type="journal article" date="2016" name="Genome Announc.">
        <title>Complete Genome Sequence of Thiostrepton-Producing Streptomyces laurentii ATCC 31255.</title>
        <authorList>
            <person name="Doi K."/>
            <person name="Fujino Y."/>
            <person name="Nagayoshi Y."/>
            <person name="Ohshima T."/>
            <person name="Ogata S."/>
        </authorList>
    </citation>
    <scope>NUCLEOTIDE SEQUENCE [LARGE SCALE GENOMIC DNA]</scope>
    <source>
        <strain evidence="1 2">ATCC 31255</strain>
    </source>
</reference>
<protein>
    <submittedName>
        <fullName evidence="1">NADH dehydrogenase</fullName>
    </submittedName>
</protein>
<name>A0A160NWR3_STRLU</name>
<organism evidence="1 2">
    <name type="scientific">Streptomyces laurentii</name>
    <dbReference type="NCBI Taxonomy" id="39478"/>
    <lineage>
        <taxon>Bacteria</taxon>
        <taxon>Bacillati</taxon>
        <taxon>Actinomycetota</taxon>
        <taxon>Actinomycetes</taxon>
        <taxon>Kitasatosporales</taxon>
        <taxon>Streptomycetaceae</taxon>
        <taxon>Streptomyces</taxon>
    </lineage>
</organism>
<dbReference type="KEGG" id="slau:SLA_1507"/>
<dbReference type="Proteomes" id="UP000217676">
    <property type="component" value="Chromosome"/>
</dbReference>
<proteinExistence type="predicted"/>
<gene>
    <name evidence="1" type="ORF">SLA_1507</name>
</gene>
<evidence type="ECO:0000313" key="2">
    <source>
        <dbReference type="Proteomes" id="UP000217676"/>
    </source>
</evidence>
<dbReference type="AlphaFoldDB" id="A0A160NWR3"/>